<keyword evidence="2" id="KW-0805">Transcription regulation</keyword>
<dbReference type="SMART" id="SM00733">
    <property type="entry name" value="Mterf"/>
    <property type="match status" value="5"/>
</dbReference>
<dbReference type="InterPro" id="IPR003690">
    <property type="entry name" value="MTERF"/>
</dbReference>
<keyword evidence="3" id="KW-0809">Transit peptide</keyword>
<reference evidence="4 5" key="1">
    <citation type="submission" date="2021-05" db="EMBL/GenBank/DDBJ databases">
        <title>Genome Assembly of Synthetic Allotetraploid Brassica napus Reveals Homoeologous Exchanges between Subgenomes.</title>
        <authorList>
            <person name="Davis J.T."/>
        </authorList>
    </citation>
    <scope>NUCLEOTIDE SEQUENCE [LARGE SCALE GENOMIC DNA]</scope>
    <source>
        <strain evidence="5">cv. Da-Ae</strain>
        <tissue evidence="4">Seedling</tissue>
    </source>
</reference>
<dbReference type="PANTHER" id="PTHR13068:SF158">
    <property type="entry name" value="(RAPE) HYPOTHETICAL PROTEIN"/>
    <property type="match status" value="1"/>
</dbReference>
<name>A0ABQ7ZW12_BRANA</name>
<evidence type="ECO:0000313" key="4">
    <source>
        <dbReference type="EMBL" id="KAH0884151.1"/>
    </source>
</evidence>
<keyword evidence="2" id="KW-0806">Transcription termination</keyword>
<dbReference type="Pfam" id="PF02536">
    <property type="entry name" value="mTERF"/>
    <property type="match status" value="1"/>
</dbReference>
<evidence type="ECO:0000256" key="2">
    <source>
        <dbReference type="ARBA" id="ARBA00022472"/>
    </source>
</evidence>
<dbReference type="EMBL" id="JAGKQM010000014">
    <property type="protein sequence ID" value="KAH0884151.1"/>
    <property type="molecule type" value="Genomic_DNA"/>
</dbReference>
<evidence type="ECO:0008006" key="6">
    <source>
        <dbReference type="Google" id="ProtNLM"/>
    </source>
</evidence>
<dbReference type="InterPro" id="IPR038538">
    <property type="entry name" value="MTERF_sf"/>
</dbReference>
<comment type="similarity">
    <text evidence="1">Belongs to the mTERF family.</text>
</comment>
<sequence length="480" mass="53768">MSNPRCNGFEEDELATKGPGFARQVYSYSMEKTIVPRSNIIGALMSRSLLREPPPLPSELLAELIAIFTGDCFINLKWRQLRFSASPYLNELPFTNSFSSTTSIKGKNFTVSYLVDSLGLSSKLAESISRKVSLQGDRNPDSVLNLLKSHAFTDSQISTIINEYPQVLTLDAEKTLAPKLKLLLSRGASTSELTEIISKVPEILGKKSISIYYDSVKCILEADKTSTNEKLSDSFPQGTSLENKVRNVSVLRGLGMPQKLLLPLLISKSQPICGKDNFDASLKKVIEMGFDPTTSKFVLALRMLYQMSDKTIEEKVEVYKSLGFTVEDIWEIFRSTPTFLKVSKNKMLSSMETFLGLGFSRDEFATMVKRYPPCIEYSTESVIKKTEFLLKKMNWTVKAVALHPQVAGYSLEKRIVPRCNVIKALLSKGLIGSELPPVSSVLSCTDLKFLNKYVMKHDELVPELMAIYTREVDQKSLPQH</sequence>
<dbReference type="PANTHER" id="PTHR13068">
    <property type="entry name" value="CGI-12 PROTEIN-RELATED"/>
    <property type="match status" value="1"/>
</dbReference>
<accession>A0ABQ7ZW12</accession>
<comment type="caution">
    <text evidence="4">The sequence shown here is derived from an EMBL/GenBank/DDBJ whole genome shotgun (WGS) entry which is preliminary data.</text>
</comment>
<evidence type="ECO:0000256" key="1">
    <source>
        <dbReference type="ARBA" id="ARBA00007692"/>
    </source>
</evidence>
<keyword evidence="5" id="KW-1185">Reference proteome</keyword>
<organism evidence="4 5">
    <name type="scientific">Brassica napus</name>
    <name type="common">Rape</name>
    <dbReference type="NCBI Taxonomy" id="3708"/>
    <lineage>
        <taxon>Eukaryota</taxon>
        <taxon>Viridiplantae</taxon>
        <taxon>Streptophyta</taxon>
        <taxon>Embryophyta</taxon>
        <taxon>Tracheophyta</taxon>
        <taxon>Spermatophyta</taxon>
        <taxon>Magnoliopsida</taxon>
        <taxon>eudicotyledons</taxon>
        <taxon>Gunneridae</taxon>
        <taxon>Pentapetalae</taxon>
        <taxon>rosids</taxon>
        <taxon>malvids</taxon>
        <taxon>Brassicales</taxon>
        <taxon>Brassicaceae</taxon>
        <taxon>Brassiceae</taxon>
        <taxon>Brassica</taxon>
    </lineage>
</organism>
<evidence type="ECO:0000256" key="3">
    <source>
        <dbReference type="ARBA" id="ARBA00022946"/>
    </source>
</evidence>
<dbReference type="Gene3D" id="1.25.70.10">
    <property type="entry name" value="Transcription termination factor 3, mitochondrial"/>
    <property type="match status" value="2"/>
</dbReference>
<evidence type="ECO:0000313" key="5">
    <source>
        <dbReference type="Proteomes" id="UP000824890"/>
    </source>
</evidence>
<proteinExistence type="inferred from homology"/>
<dbReference type="Proteomes" id="UP000824890">
    <property type="component" value="Unassembled WGS sequence"/>
</dbReference>
<gene>
    <name evidence="4" type="ORF">HID58_060247</name>
</gene>
<protein>
    <recommendedName>
        <fullName evidence="6">Mitochondrial transcription termination factor family protein</fullName>
    </recommendedName>
</protein>
<keyword evidence="2" id="KW-0804">Transcription</keyword>